<reference evidence="3" key="1">
    <citation type="submission" date="2024-02" db="EMBL/GenBank/DDBJ databases">
        <authorList>
            <consortium name="ELIXIR-Norway"/>
            <consortium name="Elixir Norway"/>
        </authorList>
    </citation>
    <scope>NUCLEOTIDE SEQUENCE</scope>
</reference>
<keyword evidence="2" id="KW-1133">Transmembrane helix</keyword>
<name>A0ABP0TFJ0_9BRYO</name>
<dbReference type="PANTHER" id="PTHR36347">
    <property type="entry name" value="EXPRESSED PROTEIN"/>
    <property type="match status" value="1"/>
</dbReference>
<evidence type="ECO:0000313" key="3">
    <source>
        <dbReference type="EMBL" id="CAK9195261.1"/>
    </source>
</evidence>
<dbReference type="EMBL" id="OZ019902">
    <property type="protein sequence ID" value="CAK9195261.1"/>
    <property type="molecule type" value="Genomic_DNA"/>
</dbReference>
<evidence type="ECO:0000256" key="1">
    <source>
        <dbReference type="SAM" id="MobiDB-lite"/>
    </source>
</evidence>
<dbReference type="PANTHER" id="PTHR36347:SF1">
    <property type="entry name" value="EXPRESSED PROTEIN"/>
    <property type="match status" value="1"/>
</dbReference>
<dbReference type="Proteomes" id="UP001497512">
    <property type="component" value="Chromosome 10"/>
</dbReference>
<accession>A0ABP0TFJ0</accession>
<sequence length="200" mass="21787">MAAVPGCSTSFSLPLASLAKLHLLTSNTRQNIRTSMVGSIGSPIRRTEQGGSMVYNQGLRHRTSDQCTVRAVESNQGREAETSSSSPESSDTSIEELEARIGIGRRARRERGGDSPKVAPTKVDTKPKMWDEMSLPEKTWSLYIGEKGVLFWLNKLAYASIFLVIGGWIVFRFIGPALGWYELDSGLLPPSQLLAGSGGR</sequence>
<feature type="transmembrane region" description="Helical" evidence="2">
    <location>
        <begin position="156"/>
        <end position="181"/>
    </location>
</feature>
<evidence type="ECO:0000313" key="4">
    <source>
        <dbReference type="Proteomes" id="UP001497512"/>
    </source>
</evidence>
<gene>
    <name evidence="3" type="ORF">CSSPTR1EN2_LOCUS2936</name>
</gene>
<proteinExistence type="predicted"/>
<evidence type="ECO:0008006" key="5">
    <source>
        <dbReference type="Google" id="ProtNLM"/>
    </source>
</evidence>
<evidence type="ECO:0000256" key="2">
    <source>
        <dbReference type="SAM" id="Phobius"/>
    </source>
</evidence>
<feature type="compositionally biased region" description="Low complexity" evidence="1">
    <location>
        <begin position="82"/>
        <end position="92"/>
    </location>
</feature>
<keyword evidence="2" id="KW-0812">Transmembrane</keyword>
<keyword evidence="2" id="KW-0472">Membrane</keyword>
<dbReference type="InterPro" id="IPR021262">
    <property type="entry name" value="DUF2839"/>
</dbReference>
<keyword evidence="4" id="KW-1185">Reference proteome</keyword>
<protein>
    <recommendedName>
        <fullName evidence="5">Chlororespiratory reduction 3</fullName>
    </recommendedName>
</protein>
<dbReference type="Pfam" id="PF10999">
    <property type="entry name" value="DUF2839"/>
    <property type="match status" value="1"/>
</dbReference>
<organism evidence="3 4">
    <name type="scientific">Sphagnum troendelagicum</name>
    <dbReference type="NCBI Taxonomy" id="128251"/>
    <lineage>
        <taxon>Eukaryota</taxon>
        <taxon>Viridiplantae</taxon>
        <taxon>Streptophyta</taxon>
        <taxon>Embryophyta</taxon>
        <taxon>Bryophyta</taxon>
        <taxon>Sphagnophytina</taxon>
        <taxon>Sphagnopsida</taxon>
        <taxon>Sphagnales</taxon>
        <taxon>Sphagnaceae</taxon>
        <taxon>Sphagnum</taxon>
    </lineage>
</organism>
<feature type="region of interest" description="Disordered" evidence="1">
    <location>
        <begin position="72"/>
        <end position="95"/>
    </location>
</feature>